<evidence type="ECO:0000313" key="3">
    <source>
        <dbReference type="Proteomes" id="UP001153069"/>
    </source>
</evidence>
<gene>
    <name evidence="2" type="ORF">SEMRO_251_G099440.1</name>
</gene>
<dbReference type="EMBL" id="CAICTM010000250">
    <property type="protein sequence ID" value="CAB9506037.1"/>
    <property type="molecule type" value="Genomic_DNA"/>
</dbReference>
<organism evidence="2 3">
    <name type="scientific">Seminavis robusta</name>
    <dbReference type="NCBI Taxonomy" id="568900"/>
    <lineage>
        <taxon>Eukaryota</taxon>
        <taxon>Sar</taxon>
        <taxon>Stramenopiles</taxon>
        <taxon>Ochrophyta</taxon>
        <taxon>Bacillariophyta</taxon>
        <taxon>Bacillariophyceae</taxon>
        <taxon>Bacillariophycidae</taxon>
        <taxon>Naviculales</taxon>
        <taxon>Naviculaceae</taxon>
        <taxon>Seminavis</taxon>
    </lineage>
</organism>
<comment type="caution">
    <text evidence="2">The sequence shown here is derived from an EMBL/GenBank/DDBJ whole genome shotgun (WGS) entry which is preliminary data.</text>
</comment>
<feature type="region of interest" description="Disordered" evidence="1">
    <location>
        <begin position="384"/>
        <end position="403"/>
    </location>
</feature>
<reference evidence="2" key="1">
    <citation type="submission" date="2020-06" db="EMBL/GenBank/DDBJ databases">
        <authorList>
            <consortium name="Plant Systems Biology data submission"/>
        </authorList>
    </citation>
    <scope>NUCLEOTIDE SEQUENCE</scope>
    <source>
        <strain evidence="2">D6</strain>
    </source>
</reference>
<protein>
    <submittedName>
        <fullName evidence="2">Uncharacterized protein</fullName>
    </submittedName>
</protein>
<dbReference type="OrthoDB" id="43535at2759"/>
<dbReference type="Proteomes" id="UP001153069">
    <property type="component" value="Unassembled WGS sequence"/>
</dbReference>
<accession>A0A9N8HAS3</accession>
<dbReference type="AlphaFoldDB" id="A0A9N8HAS3"/>
<evidence type="ECO:0000313" key="2">
    <source>
        <dbReference type="EMBL" id="CAB9506037.1"/>
    </source>
</evidence>
<feature type="region of interest" description="Disordered" evidence="1">
    <location>
        <begin position="213"/>
        <end position="238"/>
    </location>
</feature>
<evidence type="ECO:0000256" key="1">
    <source>
        <dbReference type="SAM" id="MobiDB-lite"/>
    </source>
</evidence>
<proteinExistence type="predicted"/>
<keyword evidence="3" id="KW-1185">Reference proteome</keyword>
<name>A0A9N8HAS3_9STRA</name>
<sequence>MTGTWRDTLFVWSGDIIIINNDQDDDGMLQWTGSWVGCEECPDARMAATPNAQAFRASDMKFQVSTVPTSKKKDKKKKNAKESLSCLDMTGGSGWDLGDEKEKVRHKDHTHIIASKVSLRDSLVEQDRANQLVVAKGTNDFGGFISAGYIQRSPSKSRLSLILGRRYLDQGDARAKLSEEELYQKIAANNNDKATTGAIPAAPWRTTLMHAEKVSNRGKRKRLSSDESSPLPPLKFASQDDAAFRPTLQFTTNDPSDSKSSPQGTLQEPSLLIDSTVCWLEQCHGCGNQAPNDMACVLSLSLQPNDSAVDKNLSDSSTESLYYCSSDCAMQKGVPVLAKASQEWVKENNKGLVVIRGRRQDSFWQHLGQNETAKQLLRDHGWVMDDDDDNTDPTLGAKGVESS</sequence>